<keyword evidence="4" id="KW-0274">FAD</keyword>
<feature type="domain" description="Glucose-methanol-choline oxidoreductase N-terminal" evidence="6">
    <location>
        <begin position="125"/>
        <end position="256"/>
    </location>
</feature>
<dbReference type="GO" id="GO:0016614">
    <property type="term" value="F:oxidoreductase activity, acting on CH-OH group of donors"/>
    <property type="evidence" value="ECO:0007669"/>
    <property type="project" value="InterPro"/>
</dbReference>
<evidence type="ECO:0000256" key="5">
    <source>
        <dbReference type="ARBA" id="ARBA00023002"/>
    </source>
</evidence>
<proteinExistence type="inferred from homology"/>
<dbReference type="RefSeq" id="WP_165032536.1">
    <property type="nucleotide sequence ID" value="NZ_JAAKZF010000049.1"/>
</dbReference>
<dbReference type="EMBL" id="JAAKZF010000049">
    <property type="protein sequence ID" value="NGO54327.1"/>
    <property type="molecule type" value="Genomic_DNA"/>
</dbReference>
<comment type="cofactor">
    <cofactor evidence="1">
        <name>FAD</name>
        <dbReference type="ChEBI" id="CHEBI:57692"/>
    </cofactor>
</comment>
<comment type="caution">
    <text evidence="8">The sequence shown here is derived from an EMBL/GenBank/DDBJ whole genome shotgun (WGS) entry which is preliminary data.</text>
</comment>
<evidence type="ECO:0000259" key="7">
    <source>
        <dbReference type="Pfam" id="PF05199"/>
    </source>
</evidence>
<evidence type="ECO:0000256" key="2">
    <source>
        <dbReference type="ARBA" id="ARBA00010790"/>
    </source>
</evidence>
<dbReference type="PANTHER" id="PTHR42784:SF1">
    <property type="entry name" value="PYRANOSE 2-OXIDASE"/>
    <property type="match status" value="1"/>
</dbReference>
<evidence type="ECO:0000256" key="3">
    <source>
        <dbReference type="ARBA" id="ARBA00022630"/>
    </source>
</evidence>
<dbReference type="InterPro" id="IPR000172">
    <property type="entry name" value="GMC_OxRdtase_N"/>
</dbReference>
<evidence type="ECO:0000256" key="1">
    <source>
        <dbReference type="ARBA" id="ARBA00001974"/>
    </source>
</evidence>
<gene>
    <name evidence="8" type="ORF">G6N73_24880</name>
</gene>
<dbReference type="SUPFAM" id="SSF51905">
    <property type="entry name" value="FAD/NAD(P)-binding domain"/>
    <property type="match status" value="1"/>
</dbReference>
<sequence length="556" mass="61246">MIEDARHLPAETAIDVDICIIGAGAAGLTLAHSLGGTKSSICILESGGLSYEHLPQRLSRGTSVGVPYEALDLCRVRQFGGSTGRAGWGGWCKPLDLQDFEVRSWVPLSGWPIKRADLDPYYAAAADLLGIKKMGATTSSGRGFPAMEQLFAEQCHLSPRANIGESLLPGLRNNPNLRIIVHATALRLKTNSLGNHVHSIEVASTRTKRFQVRANLFVLAGGGIENARLLLLSNDESEAGLGNQHDQVGRYFMEHPRVTWGGLNPNPADRSLALYDPALPSRKRDLDASPALNSCFEGFGLAVRPEARARMHLLGSRTWIKPSVDFKRAQGEEALQYTTFWLRKGRLHRDLLRSGSQVLMHPLGAVAAGLARLTGSWRSPRYYRFVTILEQEPNPLSRITLDFKRDAFGSRCAKLDWHISPLVRHTLERVQAMIVEEMTKLGHSCWTYPQEAQMSIEPAYNWVRHHMGTTRMSDDPQRGVVDSACKVHGVHNLFAAGSSVFPTGGNDMPTLTIIALAMRLGQHLRSLLDRHELSEHRYPVPRTAERAHNGGGATAV</sequence>
<evidence type="ECO:0000256" key="4">
    <source>
        <dbReference type="ARBA" id="ARBA00022827"/>
    </source>
</evidence>
<feature type="domain" description="Glucose-methanol-choline oxidoreductase C-terminal" evidence="7">
    <location>
        <begin position="396"/>
        <end position="517"/>
    </location>
</feature>
<dbReference type="AlphaFoldDB" id="A0A6G4WJR9"/>
<dbReference type="Gene3D" id="3.50.50.60">
    <property type="entry name" value="FAD/NAD(P)-binding domain"/>
    <property type="match status" value="2"/>
</dbReference>
<protein>
    <submittedName>
        <fullName evidence="8">GMC family oxidoreductase</fullName>
    </submittedName>
</protein>
<accession>A0A6G4WJR9</accession>
<dbReference type="Pfam" id="PF00732">
    <property type="entry name" value="GMC_oxred_N"/>
    <property type="match status" value="1"/>
</dbReference>
<dbReference type="InterPro" id="IPR051473">
    <property type="entry name" value="P2Ox-like"/>
</dbReference>
<dbReference type="PANTHER" id="PTHR42784">
    <property type="entry name" value="PYRANOSE 2-OXIDASE"/>
    <property type="match status" value="1"/>
</dbReference>
<dbReference type="Pfam" id="PF05199">
    <property type="entry name" value="GMC_oxred_C"/>
    <property type="match status" value="1"/>
</dbReference>
<keyword evidence="5" id="KW-0560">Oxidoreductase</keyword>
<evidence type="ECO:0000313" key="9">
    <source>
        <dbReference type="Proteomes" id="UP001642900"/>
    </source>
</evidence>
<name>A0A6G4WJR9_9HYPH</name>
<dbReference type="Proteomes" id="UP001642900">
    <property type="component" value="Unassembled WGS sequence"/>
</dbReference>
<keyword evidence="9" id="KW-1185">Reference proteome</keyword>
<keyword evidence="3" id="KW-0285">Flavoprotein</keyword>
<organism evidence="8 9">
    <name type="scientific">Allomesorhizobium camelthorni</name>
    <dbReference type="NCBI Taxonomy" id="475069"/>
    <lineage>
        <taxon>Bacteria</taxon>
        <taxon>Pseudomonadati</taxon>
        <taxon>Pseudomonadota</taxon>
        <taxon>Alphaproteobacteria</taxon>
        <taxon>Hyphomicrobiales</taxon>
        <taxon>Phyllobacteriaceae</taxon>
        <taxon>Allomesorhizobium</taxon>
    </lineage>
</organism>
<dbReference type="InterPro" id="IPR036188">
    <property type="entry name" value="FAD/NAD-bd_sf"/>
</dbReference>
<dbReference type="InterPro" id="IPR007867">
    <property type="entry name" value="GMC_OxRtase_C"/>
</dbReference>
<evidence type="ECO:0000259" key="6">
    <source>
        <dbReference type="Pfam" id="PF00732"/>
    </source>
</evidence>
<evidence type="ECO:0000313" key="8">
    <source>
        <dbReference type="EMBL" id="NGO54327.1"/>
    </source>
</evidence>
<comment type="similarity">
    <text evidence="2">Belongs to the GMC oxidoreductase family.</text>
</comment>
<dbReference type="GO" id="GO:0050660">
    <property type="term" value="F:flavin adenine dinucleotide binding"/>
    <property type="evidence" value="ECO:0007669"/>
    <property type="project" value="InterPro"/>
</dbReference>
<reference evidence="8 9" key="1">
    <citation type="submission" date="2020-02" db="EMBL/GenBank/DDBJ databases">
        <title>Genome sequence of strain CCNWXJ40-4.</title>
        <authorList>
            <person name="Gao J."/>
            <person name="Sun J."/>
        </authorList>
    </citation>
    <scope>NUCLEOTIDE SEQUENCE [LARGE SCALE GENOMIC DNA]</scope>
    <source>
        <strain evidence="8 9">CCNWXJ 40-4</strain>
    </source>
</reference>